<sequence>MKWDLETIDPKGLPEIEVKKELNEVDQRLAMFEVDRHKANKEDIIQNVLEAQDIYLKWYQLFEYVICLHSIDTTNEEAAGWLHSVNEVYSRYQMLETTLDQLFASASERDWEAVLQDTRVRDIETLLDRRRHQQVQLNNDSIEAAMKSLQADGLHAWGEMNQLAASRISIILNGKEVKAQNVPALIYYGSDRNIRLKGFEQWKTEWEREALICAKAINHIAGFRLTQYKERGWGSFLKESLDANRLSETTLDAMWQAVLENRQPFYDYIKQKQDLFQATDLSWTDQFAPLALEQQGKVVPFNEGVAFIEQHLQSFEPRLAEFTRQIINDNWVDAQPSDLKSPGAFCAPMPINKESRIFMHYHENLESVGVLAHEIGHAYHYRLLQELPMYRQDCPMVMAELASTLTETIVMRAAIEAATDPKEKLHLLNQQLVRDLVTILNSFIRHQFEVELYEKRKHGFVRASELNQLMEDVQKDVMGDLFDTYEPTFWASLRHFYFTHKPFGHYPYTIAHLLSIGFYKVLEKSERPGGLFDEMLIDASALSVEELIEKHTGMDPTCSEFWTLSLEKVFDDIKLFMEISEGIKNGEASK</sequence>
<dbReference type="AlphaFoldDB" id="A0AB39BUS4"/>
<keyword evidence="1 6" id="KW-0645">Protease</keyword>
<dbReference type="GO" id="GO:0004222">
    <property type="term" value="F:metalloendopeptidase activity"/>
    <property type="evidence" value="ECO:0007669"/>
    <property type="project" value="InterPro"/>
</dbReference>
<keyword evidence="4 6" id="KW-0862">Zinc</keyword>
<evidence type="ECO:0000313" key="8">
    <source>
        <dbReference type="EMBL" id="XDI37563.1"/>
    </source>
</evidence>
<evidence type="ECO:0000256" key="1">
    <source>
        <dbReference type="ARBA" id="ARBA00022670"/>
    </source>
</evidence>
<dbReference type="Gene3D" id="1.10.1370.20">
    <property type="entry name" value="Oligoendopeptidase f, C-terminal domain"/>
    <property type="match status" value="1"/>
</dbReference>
<dbReference type="CDD" id="cd09607">
    <property type="entry name" value="M3B_PepF"/>
    <property type="match status" value="1"/>
</dbReference>
<dbReference type="InterPro" id="IPR042088">
    <property type="entry name" value="OligoPept_F_C"/>
</dbReference>
<dbReference type="EMBL" id="CP162551">
    <property type="protein sequence ID" value="XDI37563.1"/>
    <property type="molecule type" value="Genomic_DNA"/>
</dbReference>
<dbReference type="GO" id="GO:0046872">
    <property type="term" value="F:metal ion binding"/>
    <property type="evidence" value="ECO:0007669"/>
    <property type="project" value="UniProtKB-UniRule"/>
</dbReference>
<comment type="cofactor">
    <cofactor evidence="6">
        <name>Zn(2+)</name>
        <dbReference type="ChEBI" id="CHEBI:29105"/>
    </cofactor>
    <text evidence="6">Binds 1 zinc ion.</text>
</comment>
<name>A0AB39BUS4_9BACI</name>
<organism evidence="8">
    <name type="scientific">Alkalihalophilus sp. As8PL</name>
    <dbReference type="NCBI Taxonomy" id="3237103"/>
    <lineage>
        <taxon>Bacteria</taxon>
        <taxon>Bacillati</taxon>
        <taxon>Bacillota</taxon>
        <taxon>Bacilli</taxon>
        <taxon>Bacillales</taxon>
        <taxon>Bacillaceae</taxon>
        <taxon>Alkalihalophilus</taxon>
    </lineage>
</organism>
<keyword evidence="5 6" id="KW-0482">Metalloprotease</keyword>
<keyword evidence="2 6" id="KW-0479">Metal-binding</keyword>
<comment type="similarity">
    <text evidence="6">Belongs to the peptidase M3 family.</text>
</comment>
<evidence type="ECO:0000259" key="7">
    <source>
        <dbReference type="Pfam" id="PF01432"/>
    </source>
</evidence>
<dbReference type="Pfam" id="PF01432">
    <property type="entry name" value="Peptidase_M3"/>
    <property type="match status" value="1"/>
</dbReference>
<dbReference type="Gene3D" id="1.20.140.70">
    <property type="entry name" value="Oligopeptidase f, N-terminal domain"/>
    <property type="match status" value="1"/>
</dbReference>
<protein>
    <submittedName>
        <fullName evidence="8">M3 family oligoendopeptidase</fullName>
        <ecNumber evidence="8">3.4.-.-</ecNumber>
    </submittedName>
</protein>
<dbReference type="GO" id="GO:0004181">
    <property type="term" value="F:metallocarboxypeptidase activity"/>
    <property type="evidence" value="ECO:0007669"/>
    <property type="project" value="InterPro"/>
</dbReference>
<gene>
    <name evidence="8" type="ORF">AB3N04_04400</name>
</gene>
<accession>A0AB39BUS4</accession>
<dbReference type="GO" id="GO:0006508">
    <property type="term" value="P:proteolysis"/>
    <property type="evidence" value="ECO:0007669"/>
    <property type="project" value="UniProtKB-KW"/>
</dbReference>
<dbReference type="EC" id="3.4.-.-" evidence="8"/>
<dbReference type="SUPFAM" id="SSF55486">
    <property type="entry name" value="Metalloproteases ('zincins'), catalytic domain"/>
    <property type="match status" value="1"/>
</dbReference>
<evidence type="ECO:0000256" key="4">
    <source>
        <dbReference type="ARBA" id="ARBA00022833"/>
    </source>
</evidence>
<evidence type="ECO:0000256" key="2">
    <source>
        <dbReference type="ARBA" id="ARBA00022723"/>
    </source>
</evidence>
<dbReference type="InterPro" id="IPR001567">
    <property type="entry name" value="Pept_M3A_M3B_dom"/>
</dbReference>
<dbReference type="PANTHER" id="PTHR34217">
    <property type="entry name" value="METAL-DEPENDENT CARBOXYPEPTIDASE"/>
    <property type="match status" value="1"/>
</dbReference>
<dbReference type="InterPro" id="IPR034006">
    <property type="entry name" value="M3B_PepF_2"/>
</dbReference>
<dbReference type="PANTHER" id="PTHR34217:SF1">
    <property type="entry name" value="CARBOXYPEPTIDASE 1"/>
    <property type="match status" value="1"/>
</dbReference>
<evidence type="ECO:0000256" key="6">
    <source>
        <dbReference type="RuleBase" id="RU003435"/>
    </source>
</evidence>
<reference evidence="8" key="1">
    <citation type="submission" date="2024-07" db="EMBL/GenBank/DDBJ databases">
        <title>Identification and characteristics of an arsenic-resistant bacterial isolate, which belongs to a novel species.</title>
        <authorList>
            <person name="Juszczyk A."/>
            <person name="Kowalczyk A."/>
            <person name="Was K."/>
            <person name="Kosowicz W."/>
            <person name="Budzyn A."/>
            <person name="Latowski D."/>
        </authorList>
    </citation>
    <scope>NUCLEOTIDE SEQUENCE</scope>
    <source>
        <strain evidence="8">As8PL</strain>
    </source>
</reference>
<keyword evidence="3 6" id="KW-0378">Hydrolase</keyword>
<feature type="domain" description="Peptidase M3A/M3B catalytic" evidence="7">
    <location>
        <begin position="322"/>
        <end position="526"/>
    </location>
</feature>
<dbReference type="RefSeq" id="WP_368504896.1">
    <property type="nucleotide sequence ID" value="NZ_CP162551.1"/>
</dbReference>
<evidence type="ECO:0000256" key="3">
    <source>
        <dbReference type="ARBA" id="ARBA00022801"/>
    </source>
</evidence>
<proteinExistence type="inferred from homology"/>
<dbReference type="InterPro" id="IPR001333">
    <property type="entry name" value="Peptidase_M32_Taq"/>
</dbReference>
<evidence type="ECO:0000256" key="5">
    <source>
        <dbReference type="ARBA" id="ARBA00023049"/>
    </source>
</evidence>